<feature type="chain" id="PRO_5014359897" description="Extracellular membrane protein CFEM domain-containing protein" evidence="1">
    <location>
        <begin position="21"/>
        <end position="355"/>
    </location>
</feature>
<evidence type="ECO:0000313" key="2">
    <source>
        <dbReference type="EMBL" id="PMD22309.1"/>
    </source>
</evidence>
<accession>A0A2J6Q7R4</accession>
<name>A0A2J6Q7R4_9HELO</name>
<organism evidence="2 3">
    <name type="scientific">Hyaloscypha hepaticicola</name>
    <dbReference type="NCBI Taxonomy" id="2082293"/>
    <lineage>
        <taxon>Eukaryota</taxon>
        <taxon>Fungi</taxon>
        <taxon>Dikarya</taxon>
        <taxon>Ascomycota</taxon>
        <taxon>Pezizomycotina</taxon>
        <taxon>Leotiomycetes</taxon>
        <taxon>Helotiales</taxon>
        <taxon>Hyaloscyphaceae</taxon>
        <taxon>Hyaloscypha</taxon>
    </lineage>
</organism>
<evidence type="ECO:0008006" key="4">
    <source>
        <dbReference type="Google" id="ProtNLM"/>
    </source>
</evidence>
<protein>
    <recommendedName>
        <fullName evidence="4">Extracellular membrane protein CFEM domain-containing protein</fullName>
    </recommendedName>
</protein>
<dbReference type="Proteomes" id="UP000235672">
    <property type="component" value="Unassembled WGS sequence"/>
</dbReference>
<evidence type="ECO:0000256" key="1">
    <source>
        <dbReference type="SAM" id="SignalP"/>
    </source>
</evidence>
<evidence type="ECO:0000313" key="3">
    <source>
        <dbReference type="Proteomes" id="UP000235672"/>
    </source>
</evidence>
<keyword evidence="3" id="KW-1185">Reference proteome</keyword>
<feature type="signal peptide" evidence="1">
    <location>
        <begin position="1"/>
        <end position="20"/>
    </location>
</feature>
<proteinExistence type="predicted"/>
<gene>
    <name evidence="2" type="ORF">NA56DRAFT_624597</name>
</gene>
<keyword evidence="1" id="KW-0732">Signal</keyword>
<dbReference type="OrthoDB" id="3538998at2759"/>
<dbReference type="AlphaFoldDB" id="A0A2J6Q7R4"/>
<dbReference type="EMBL" id="KZ613478">
    <property type="protein sequence ID" value="PMD22309.1"/>
    <property type="molecule type" value="Genomic_DNA"/>
</dbReference>
<reference evidence="2 3" key="1">
    <citation type="submission" date="2016-05" db="EMBL/GenBank/DDBJ databases">
        <title>A degradative enzymes factory behind the ericoid mycorrhizal symbiosis.</title>
        <authorList>
            <consortium name="DOE Joint Genome Institute"/>
            <person name="Martino E."/>
            <person name="Morin E."/>
            <person name="Grelet G."/>
            <person name="Kuo A."/>
            <person name="Kohler A."/>
            <person name="Daghino S."/>
            <person name="Barry K."/>
            <person name="Choi C."/>
            <person name="Cichocki N."/>
            <person name="Clum A."/>
            <person name="Copeland A."/>
            <person name="Hainaut M."/>
            <person name="Haridas S."/>
            <person name="Labutti K."/>
            <person name="Lindquist E."/>
            <person name="Lipzen A."/>
            <person name="Khouja H.-R."/>
            <person name="Murat C."/>
            <person name="Ohm R."/>
            <person name="Olson A."/>
            <person name="Spatafora J."/>
            <person name="Veneault-Fourrey C."/>
            <person name="Henrissat B."/>
            <person name="Grigoriev I."/>
            <person name="Martin F."/>
            <person name="Perotto S."/>
        </authorList>
    </citation>
    <scope>NUCLEOTIDE SEQUENCE [LARGE SCALE GENOMIC DNA]</scope>
    <source>
        <strain evidence="2 3">UAMH 7357</strain>
    </source>
</reference>
<sequence>MQLKSTISIALFATLVYSQAKDLNPGGVGCVDPSGYTSCYATSASKFTGCGEACMNQYSQGSTDFEDCINGCSATNWATNIGCWLQTCWNQVYSCRYQGTALQYIAGTDILQTTMKKPIPYYPTPEGVPGACSCNLGQVYGNITDLSIADIPVCADVGPGGTAVGASETFDCNCCRTGQLLSNVFNICPNSNLSSIGFDKFFATEEKDITNAQQSFSEIAKTQLGNCTILDTAPDTCASKYKLPIEGTKWWNPLALPSGVPGTQALSDIPGSVTVPPWGASTSTMVLFPAYTTVITPAPYNAKNAAATTALAGTGTATGSTGAAATTKANAGNAVMTGRWGMGLVVFAVGGVLSF</sequence>